<accession>A0A6I9IQY0</accession>
<gene>
    <name evidence="7" type="primary">LOC102531114</name>
    <name evidence="8" type="synonym">LOC140685326</name>
</gene>
<dbReference type="PANTHER" id="PTHR12322">
    <property type="entry name" value="DOUBLESEX AND MAB-3 RELATED TRANSCRIPTION FACTOR DMRT"/>
    <property type="match status" value="1"/>
</dbReference>
<evidence type="ECO:0000259" key="5">
    <source>
        <dbReference type="Pfam" id="PF15791"/>
    </source>
</evidence>
<dbReference type="GeneID" id="102531114"/>
<organism evidence="6 7">
    <name type="scientific">Vicugna pacos</name>
    <name type="common">Alpaca</name>
    <name type="synonym">Lama pacos</name>
    <dbReference type="NCBI Taxonomy" id="30538"/>
    <lineage>
        <taxon>Eukaryota</taxon>
        <taxon>Metazoa</taxon>
        <taxon>Chordata</taxon>
        <taxon>Craniata</taxon>
        <taxon>Vertebrata</taxon>
        <taxon>Euteleostomi</taxon>
        <taxon>Mammalia</taxon>
        <taxon>Eutheria</taxon>
        <taxon>Laurasiatheria</taxon>
        <taxon>Artiodactyla</taxon>
        <taxon>Tylopoda</taxon>
        <taxon>Camelidae</taxon>
        <taxon>Vicugna</taxon>
    </lineage>
</organism>
<proteinExistence type="inferred from homology"/>
<evidence type="ECO:0000256" key="2">
    <source>
        <dbReference type="ARBA" id="ARBA00023015"/>
    </source>
</evidence>
<feature type="compositionally biased region" description="Pro residues" evidence="4">
    <location>
        <begin position="242"/>
        <end position="251"/>
    </location>
</feature>
<dbReference type="OrthoDB" id="9663956at2759"/>
<comment type="similarity">
    <text evidence="1">Belongs to the DMRT family.</text>
</comment>
<dbReference type="Pfam" id="PF15791">
    <property type="entry name" value="DMRT-like"/>
    <property type="match status" value="1"/>
</dbReference>
<evidence type="ECO:0000256" key="3">
    <source>
        <dbReference type="ARBA" id="ARBA00023163"/>
    </source>
</evidence>
<dbReference type="InParanoid" id="A0A6I9IQY0"/>
<dbReference type="InterPro" id="IPR036407">
    <property type="entry name" value="DM_DNA-bd_sf"/>
</dbReference>
<evidence type="ECO:0000256" key="1">
    <source>
        <dbReference type="ARBA" id="ARBA00006834"/>
    </source>
</evidence>
<sequence>MTQAFPCLSTSSATMDPNEMPAVSCCPPNPITGLETRAPWGIGFRSIRAIRRCVRYWKHGITDQVKDPGHLCLFQACKRRKCSRFSEHCSILPAEHALKRELAPHQRGPLTRSQLRRLSTLPKAQSHVEKEAIQEGVISKLPRSSADRSSHGIFVSVLDSSTLDEATNNFSFEEFPQAPCLAQQAPKACDQASVSASLEWQRKLEAAEALLALRESCQAPSSSISLLQPCTVPAPAGDRGLQPPPPNPLQPKPASSVSVPIGHLGCIPLSN</sequence>
<name>A0A6I9IQY0_VICPA</name>
<keyword evidence="3" id="KW-0804">Transcription</keyword>
<dbReference type="GO" id="GO:0005634">
    <property type="term" value="C:nucleus"/>
    <property type="evidence" value="ECO:0007669"/>
    <property type="project" value="InterPro"/>
</dbReference>
<dbReference type="InterPro" id="IPR031577">
    <property type="entry name" value="DMRT-C1/C2_C"/>
</dbReference>
<feature type="region of interest" description="Disordered" evidence="4">
    <location>
        <begin position="235"/>
        <end position="257"/>
    </location>
</feature>
<dbReference type="KEGG" id="vpc:102531114"/>
<dbReference type="RefSeq" id="XP_072814149.1">
    <property type="nucleotide sequence ID" value="XM_072958048.1"/>
</dbReference>
<evidence type="ECO:0000313" key="7">
    <source>
        <dbReference type="RefSeq" id="XP_006218537.2"/>
    </source>
</evidence>
<keyword evidence="2" id="KW-0805">Transcription regulation</keyword>
<keyword evidence="6" id="KW-1185">Reference proteome</keyword>
<dbReference type="RefSeq" id="XP_006218537.2">
    <property type="nucleotide sequence ID" value="XM_006218475.3"/>
</dbReference>
<dbReference type="PANTHER" id="PTHR12322:SF17">
    <property type="entry name" value="DM DOMAIN-CONTAINING PROTEIN"/>
    <property type="match status" value="1"/>
</dbReference>
<feature type="domain" description="Doublesex- and mab-3-related transcription factor C1/C2 C-terminal" evidence="5">
    <location>
        <begin position="179"/>
        <end position="269"/>
    </location>
</feature>
<protein>
    <submittedName>
        <fullName evidence="7 8">Doublesex- and mab-3-related transcription factor C1</fullName>
    </submittedName>
</protein>
<evidence type="ECO:0000256" key="4">
    <source>
        <dbReference type="SAM" id="MobiDB-lite"/>
    </source>
</evidence>
<reference evidence="7 8" key="1">
    <citation type="submission" date="2025-05" db="UniProtKB">
        <authorList>
            <consortium name="RefSeq"/>
        </authorList>
    </citation>
    <scope>IDENTIFICATION</scope>
</reference>
<dbReference type="SUPFAM" id="SSF82927">
    <property type="entry name" value="Cysteine-rich DNA binding domain, (DM domain)"/>
    <property type="match status" value="1"/>
</dbReference>
<evidence type="ECO:0000313" key="8">
    <source>
        <dbReference type="RefSeq" id="XP_072814149.1"/>
    </source>
</evidence>
<dbReference type="InterPro" id="IPR026607">
    <property type="entry name" value="DMRT"/>
</dbReference>
<dbReference type="GO" id="GO:0006355">
    <property type="term" value="P:regulation of DNA-templated transcription"/>
    <property type="evidence" value="ECO:0007669"/>
    <property type="project" value="InterPro"/>
</dbReference>
<dbReference type="AlphaFoldDB" id="A0A6I9IQY0"/>
<dbReference type="GO" id="GO:0043565">
    <property type="term" value="F:sequence-specific DNA binding"/>
    <property type="evidence" value="ECO:0007669"/>
    <property type="project" value="InterPro"/>
</dbReference>
<dbReference type="Proteomes" id="UP001652581">
    <property type="component" value="Chromosome X"/>
</dbReference>
<evidence type="ECO:0000313" key="6">
    <source>
        <dbReference type="Proteomes" id="UP001652581"/>
    </source>
</evidence>